<evidence type="ECO:0000313" key="4">
    <source>
        <dbReference type="Proteomes" id="UP000309128"/>
    </source>
</evidence>
<keyword evidence="1" id="KW-0812">Transmembrane</keyword>
<dbReference type="AlphaFoldDB" id="A0A5S4FG46"/>
<dbReference type="EMBL" id="VCKY01000070">
    <property type="protein sequence ID" value="TMR18541.1"/>
    <property type="molecule type" value="Genomic_DNA"/>
</dbReference>
<feature type="transmembrane region" description="Helical" evidence="1">
    <location>
        <begin position="43"/>
        <end position="61"/>
    </location>
</feature>
<protein>
    <recommendedName>
        <fullName evidence="5">DUF3325 domain-containing protein</fullName>
    </recommendedName>
</protein>
<organism evidence="3 4">
    <name type="scientific">Nonomuraea turkmeniaca</name>
    <dbReference type="NCBI Taxonomy" id="103838"/>
    <lineage>
        <taxon>Bacteria</taxon>
        <taxon>Bacillati</taxon>
        <taxon>Actinomycetota</taxon>
        <taxon>Actinomycetes</taxon>
        <taxon>Streptosporangiales</taxon>
        <taxon>Streptosporangiaceae</taxon>
        <taxon>Nonomuraea</taxon>
    </lineage>
</organism>
<evidence type="ECO:0000313" key="3">
    <source>
        <dbReference type="EMBL" id="TMR18541.1"/>
    </source>
</evidence>
<keyword evidence="4" id="KW-1185">Reference proteome</keyword>
<comment type="caution">
    <text evidence="3">The sequence shown here is derived from an EMBL/GenBank/DDBJ whole genome shotgun (WGS) entry which is preliminary data.</text>
</comment>
<feature type="signal peptide" evidence="2">
    <location>
        <begin position="1"/>
        <end position="15"/>
    </location>
</feature>
<sequence>MNTFFFALLSAVALALCAARPDSPTAKTRHQMAGVLRETGWVRVIGWTLVAIGGAFLIPLVTPFRIGLHGALVAIALGASWVAVRIALKRHNLPRKPVELRS</sequence>
<name>A0A5S4FG46_9ACTN</name>
<keyword evidence="1" id="KW-0472">Membrane</keyword>
<evidence type="ECO:0008006" key="5">
    <source>
        <dbReference type="Google" id="ProtNLM"/>
    </source>
</evidence>
<evidence type="ECO:0000256" key="1">
    <source>
        <dbReference type="SAM" id="Phobius"/>
    </source>
</evidence>
<dbReference type="RefSeq" id="WP_138667957.1">
    <property type="nucleotide sequence ID" value="NZ_VCKY01000070.1"/>
</dbReference>
<dbReference type="Proteomes" id="UP000309128">
    <property type="component" value="Unassembled WGS sequence"/>
</dbReference>
<feature type="chain" id="PRO_5039730479" description="DUF3325 domain-containing protein" evidence="2">
    <location>
        <begin position="16"/>
        <end position="102"/>
    </location>
</feature>
<evidence type="ECO:0000256" key="2">
    <source>
        <dbReference type="SAM" id="SignalP"/>
    </source>
</evidence>
<reference evidence="3 4" key="1">
    <citation type="submission" date="2019-05" db="EMBL/GenBank/DDBJ databases">
        <title>Draft genome sequence of Nonomuraea turkmeniaca DSM 43926.</title>
        <authorList>
            <person name="Saricaoglu S."/>
            <person name="Isik K."/>
        </authorList>
    </citation>
    <scope>NUCLEOTIDE SEQUENCE [LARGE SCALE GENOMIC DNA]</scope>
    <source>
        <strain evidence="3 4">DSM 43926</strain>
    </source>
</reference>
<proteinExistence type="predicted"/>
<keyword evidence="2" id="KW-0732">Signal</keyword>
<accession>A0A5S4FG46</accession>
<keyword evidence="1" id="KW-1133">Transmembrane helix</keyword>
<gene>
    <name evidence="3" type="ORF">ETD86_21565</name>
</gene>
<feature type="transmembrane region" description="Helical" evidence="1">
    <location>
        <begin position="68"/>
        <end position="88"/>
    </location>
</feature>